<name>A0A0F8XFF4_9ZZZZ</name>
<dbReference type="InterPro" id="IPR031161">
    <property type="entry name" value="Peptidase_M60_dom"/>
</dbReference>
<dbReference type="AlphaFoldDB" id="A0A0F8XFF4"/>
<comment type="caution">
    <text evidence="2">The sequence shown here is derived from an EMBL/GenBank/DDBJ whole genome shotgun (WGS) entry which is preliminary data.</text>
</comment>
<dbReference type="InterPro" id="IPR051244">
    <property type="entry name" value="TCAF"/>
</dbReference>
<protein>
    <recommendedName>
        <fullName evidence="1">Peptidase M60 domain-containing protein</fullName>
    </recommendedName>
</protein>
<dbReference type="EMBL" id="LAZR01059400">
    <property type="protein sequence ID" value="KKK67867.1"/>
    <property type="molecule type" value="Genomic_DNA"/>
</dbReference>
<gene>
    <name evidence="2" type="ORF">LCGC14_2949780</name>
</gene>
<evidence type="ECO:0000313" key="2">
    <source>
        <dbReference type="EMBL" id="KKK67867.1"/>
    </source>
</evidence>
<dbReference type="Pfam" id="PF13402">
    <property type="entry name" value="Peptidase_M60"/>
    <property type="match status" value="1"/>
</dbReference>
<feature type="domain" description="Peptidase M60" evidence="1">
    <location>
        <begin position="1"/>
        <end position="187"/>
    </location>
</feature>
<evidence type="ECO:0000259" key="1">
    <source>
        <dbReference type="PROSITE" id="PS51723"/>
    </source>
</evidence>
<reference evidence="2" key="1">
    <citation type="journal article" date="2015" name="Nature">
        <title>Complex archaea that bridge the gap between prokaryotes and eukaryotes.</title>
        <authorList>
            <person name="Spang A."/>
            <person name="Saw J.H."/>
            <person name="Jorgensen S.L."/>
            <person name="Zaremba-Niedzwiedzka K."/>
            <person name="Martijn J."/>
            <person name="Lind A.E."/>
            <person name="van Eijk R."/>
            <person name="Schleper C."/>
            <person name="Guy L."/>
            <person name="Ettema T.J."/>
        </authorList>
    </citation>
    <scope>NUCLEOTIDE SEQUENCE</scope>
</reference>
<feature type="non-terminal residue" evidence="2">
    <location>
        <position position="187"/>
    </location>
</feature>
<dbReference type="PANTHER" id="PTHR15730:SF5">
    <property type="entry name" value="SI:CH211-210B2.2-RELATED"/>
    <property type="match status" value="1"/>
</dbReference>
<proteinExistence type="predicted"/>
<accession>A0A0F8XFF4</accession>
<sequence>MARLDRATIIYPVNNETISVGSPLGGNIYFEVPEGLDEGEISLEITGAVRAPFFSAKSSHKTSLEEWRNIERHHPGAWADFESDKFLMQVPTSWIYDFDDPATMLRDYDIAMDVINDLLGKPRIHGTHTMFRHVDIIMREGFHTPGYPMINVTYDPDDPTDGKGTQTILGRPQYQPWQIFHELGHSH</sequence>
<organism evidence="2">
    <name type="scientific">marine sediment metagenome</name>
    <dbReference type="NCBI Taxonomy" id="412755"/>
    <lineage>
        <taxon>unclassified sequences</taxon>
        <taxon>metagenomes</taxon>
        <taxon>ecological metagenomes</taxon>
    </lineage>
</organism>
<dbReference type="PANTHER" id="PTHR15730">
    <property type="entry name" value="EXPERIMENTAL AUTOIMMUNE PROSTATITIS ANTIGEN 2-RELATED"/>
    <property type="match status" value="1"/>
</dbReference>
<dbReference type="Gene3D" id="3.40.390.80">
    <property type="entry name" value="Peptidase M60, enhancin-like domain 2"/>
    <property type="match status" value="1"/>
</dbReference>
<dbReference type="PROSITE" id="PS51723">
    <property type="entry name" value="PEPTIDASE_M60"/>
    <property type="match status" value="1"/>
</dbReference>